<dbReference type="InterPro" id="IPR001471">
    <property type="entry name" value="AP2/ERF_dom"/>
</dbReference>
<keyword evidence="6" id="KW-1185">Reference proteome</keyword>
<protein>
    <recommendedName>
        <fullName evidence="4">AP2/ERF domain-containing protein</fullName>
    </recommendedName>
</protein>
<feature type="domain" description="AP2/ERF" evidence="4">
    <location>
        <begin position="171"/>
        <end position="228"/>
    </location>
</feature>
<evidence type="ECO:0000313" key="5">
    <source>
        <dbReference type="EMBL" id="QIB39322.1"/>
    </source>
</evidence>
<dbReference type="GO" id="GO:0003677">
    <property type="term" value="F:DNA binding"/>
    <property type="evidence" value="ECO:0007669"/>
    <property type="project" value="UniProtKB-KW"/>
</dbReference>
<keyword evidence="1" id="KW-0805">Transcription regulation</keyword>
<dbReference type="SMART" id="SM00380">
    <property type="entry name" value="AP2"/>
    <property type="match status" value="1"/>
</dbReference>
<organism evidence="5 6">
    <name type="scientific">Rhizobium oryzihabitans</name>
    <dbReference type="NCBI Taxonomy" id="2267833"/>
    <lineage>
        <taxon>Bacteria</taxon>
        <taxon>Pseudomonadati</taxon>
        <taxon>Pseudomonadota</taxon>
        <taxon>Alphaproteobacteria</taxon>
        <taxon>Hyphomicrobiales</taxon>
        <taxon>Rhizobiaceae</taxon>
        <taxon>Rhizobium/Agrobacterium group</taxon>
        <taxon>Rhizobium</taxon>
    </lineage>
</organism>
<dbReference type="KEGG" id="roy:G3A56_16020"/>
<accession>A0A7L5BKF3</accession>
<dbReference type="GO" id="GO:0003700">
    <property type="term" value="F:DNA-binding transcription factor activity"/>
    <property type="evidence" value="ECO:0007669"/>
    <property type="project" value="InterPro"/>
</dbReference>
<dbReference type="EMBL" id="CP048632">
    <property type="protein sequence ID" value="QIB39322.1"/>
    <property type="molecule type" value="Genomic_DNA"/>
</dbReference>
<dbReference type="InterPro" id="IPR044925">
    <property type="entry name" value="His-Me_finger_sf"/>
</dbReference>
<name>A0A7L5BKF3_9HYPH</name>
<dbReference type="Gene3D" id="3.30.730.10">
    <property type="entry name" value="AP2/ERF domain"/>
    <property type="match status" value="1"/>
</dbReference>
<keyword evidence="2" id="KW-0238">DNA-binding</keyword>
<dbReference type="InterPro" id="IPR016177">
    <property type="entry name" value="DNA-bd_dom_sf"/>
</dbReference>
<evidence type="ECO:0000313" key="6">
    <source>
        <dbReference type="Proteomes" id="UP000464865"/>
    </source>
</evidence>
<gene>
    <name evidence="5" type="ORF">G3A56_16020</name>
</gene>
<dbReference type="SUPFAM" id="SSF54171">
    <property type="entry name" value="DNA-binding domain"/>
    <property type="match status" value="1"/>
</dbReference>
<evidence type="ECO:0000256" key="2">
    <source>
        <dbReference type="ARBA" id="ARBA00023125"/>
    </source>
</evidence>
<dbReference type="Proteomes" id="UP000464865">
    <property type="component" value="Chromosome M15-11"/>
</dbReference>
<sequence length="256" mass="28089">MNWNHDISEAPRDGTHVILAMPNKTTLRSYWCEPKHEPAHWCMLSHKNEPVAFMLWPEHPFAETQRQQGTDGGEIAVAYIQLDKGKVAVVDAADAEVLSGSTWFAVERGKTFYAARSPLGKMEYMHRVIIGASDDQLVDHENRDGLDNRRANIRISTAGENAANADLRSDNTSGFKGVYASGNRWTARIKVDGKKVYLGSFDTAQQAADAYDNAAIEAFGEFALLNRTIQARLANAAGVEPSPSDHFILEDVGGGA</sequence>
<evidence type="ECO:0000256" key="1">
    <source>
        <dbReference type="ARBA" id="ARBA00023015"/>
    </source>
</evidence>
<keyword evidence="3" id="KW-0804">Transcription</keyword>
<dbReference type="PROSITE" id="PS51032">
    <property type="entry name" value="AP2_ERF"/>
    <property type="match status" value="1"/>
</dbReference>
<dbReference type="SUPFAM" id="SSF54060">
    <property type="entry name" value="His-Me finger endonucleases"/>
    <property type="match status" value="1"/>
</dbReference>
<dbReference type="RefSeq" id="WP_164056550.1">
    <property type="nucleotide sequence ID" value="NZ_CP048632.1"/>
</dbReference>
<evidence type="ECO:0000259" key="4">
    <source>
        <dbReference type="PROSITE" id="PS51032"/>
    </source>
</evidence>
<proteinExistence type="predicted"/>
<reference evidence="5 6" key="1">
    <citation type="submission" date="2020-02" db="EMBL/GenBank/DDBJ databases">
        <title>Plant-Promoting Endophytic Bacterium Rhizobium oryzihabitans sp. nov., Isolated from the Root of Rice.</title>
        <authorList>
            <person name="zhao J."/>
            <person name="Zhang G."/>
        </authorList>
    </citation>
    <scope>NUCLEOTIDE SEQUENCE [LARGE SCALE GENOMIC DNA]</scope>
    <source>
        <strain evidence="5 6">M15</strain>
    </source>
</reference>
<dbReference type="AlphaFoldDB" id="A0A7L5BKF3"/>
<dbReference type="InterPro" id="IPR036955">
    <property type="entry name" value="AP2/ERF_dom_sf"/>
</dbReference>
<evidence type="ECO:0000256" key="3">
    <source>
        <dbReference type="ARBA" id="ARBA00023163"/>
    </source>
</evidence>